<feature type="region of interest" description="Disordered" evidence="1">
    <location>
        <begin position="248"/>
        <end position="269"/>
    </location>
</feature>
<proteinExistence type="predicted"/>
<feature type="compositionally biased region" description="Acidic residues" evidence="1">
    <location>
        <begin position="125"/>
        <end position="138"/>
    </location>
</feature>
<gene>
    <name evidence="2" type="ORF">yc1106_09874</name>
</gene>
<dbReference type="Proteomes" id="UP001056012">
    <property type="component" value="Chromosome 8"/>
</dbReference>
<feature type="compositionally biased region" description="Polar residues" evidence="1">
    <location>
        <begin position="464"/>
        <end position="481"/>
    </location>
</feature>
<evidence type="ECO:0000313" key="2">
    <source>
        <dbReference type="EMBL" id="USP82600.1"/>
    </source>
</evidence>
<dbReference type="EMBL" id="CP089281">
    <property type="protein sequence ID" value="USP82600.1"/>
    <property type="molecule type" value="Genomic_DNA"/>
</dbReference>
<feature type="region of interest" description="Disordered" evidence="1">
    <location>
        <begin position="18"/>
        <end position="49"/>
    </location>
</feature>
<accession>A0A9Q9DY39</accession>
<feature type="region of interest" description="Disordered" evidence="1">
    <location>
        <begin position="510"/>
        <end position="551"/>
    </location>
</feature>
<dbReference type="OrthoDB" id="3779124at2759"/>
<dbReference type="AlphaFoldDB" id="A0A9Q9DY39"/>
<feature type="compositionally biased region" description="Basic residues" evidence="1">
    <location>
        <begin position="433"/>
        <end position="444"/>
    </location>
</feature>
<feature type="compositionally biased region" description="Low complexity" evidence="1">
    <location>
        <begin position="250"/>
        <end position="268"/>
    </location>
</feature>
<feature type="compositionally biased region" description="Polar residues" evidence="1">
    <location>
        <begin position="317"/>
        <end position="339"/>
    </location>
</feature>
<reference evidence="2" key="1">
    <citation type="submission" date="2021-12" db="EMBL/GenBank/DDBJ databases">
        <title>Curvularia clavata genome.</title>
        <authorList>
            <person name="Cao Y."/>
        </authorList>
    </citation>
    <scope>NUCLEOTIDE SEQUENCE</scope>
    <source>
        <strain evidence="2">Yc1106</strain>
    </source>
</reference>
<dbReference type="VEuPathDB" id="FungiDB:yc1106_09874"/>
<feature type="compositionally biased region" description="Basic and acidic residues" evidence="1">
    <location>
        <begin position="527"/>
        <end position="542"/>
    </location>
</feature>
<protein>
    <submittedName>
        <fullName evidence="2">Uncharacterized protein</fullName>
    </submittedName>
</protein>
<feature type="compositionally biased region" description="Low complexity" evidence="1">
    <location>
        <begin position="445"/>
        <end position="459"/>
    </location>
</feature>
<feature type="compositionally biased region" description="Polar residues" evidence="1">
    <location>
        <begin position="283"/>
        <end position="301"/>
    </location>
</feature>
<feature type="compositionally biased region" description="Low complexity" evidence="1">
    <location>
        <begin position="357"/>
        <end position="366"/>
    </location>
</feature>
<name>A0A9Q9DY39_CURCL</name>
<organism evidence="2 3">
    <name type="scientific">Curvularia clavata</name>
    <dbReference type="NCBI Taxonomy" id="95742"/>
    <lineage>
        <taxon>Eukaryota</taxon>
        <taxon>Fungi</taxon>
        <taxon>Dikarya</taxon>
        <taxon>Ascomycota</taxon>
        <taxon>Pezizomycotina</taxon>
        <taxon>Dothideomycetes</taxon>
        <taxon>Pleosporomycetidae</taxon>
        <taxon>Pleosporales</taxon>
        <taxon>Pleosporineae</taxon>
        <taxon>Pleosporaceae</taxon>
        <taxon>Curvularia</taxon>
    </lineage>
</organism>
<evidence type="ECO:0000313" key="3">
    <source>
        <dbReference type="Proteomes" id="UP001056012"/>
    </source>
</evidence>
<evidence type="ECO:0000256" key="1">
    <source>
        <dbReference type="SAM" id="MobiDB-lite"/>
    </source>
</evidence>
<feature type="region of interest" description="Disordered" evidence="1">
    <location>
        <begin position="281"/>
        <end position="496"/>
    </location>
</feature>
<keyword evidence="3" id="KW-1185">Reference proteome</keyword>
<feature type="region of interest" description="Disordered" evidence="1">
    <location>
        <begin position="121"/>
        <end position="162"/>
    </location>
</feature>
<sequence>MRKNTLFQAKCATMDTHVDRSVDNDSDLSSLSSSTHTSPMSKEDSSLREVTDARLVQALNYMNDEGGDDSPATYIKRVKRIDNDLVQRLFFEKGGDYDKILHQQLQAVVRKEMGVFSQAVYNDPPESDDSVSETEDEVSPASVTPALYRRDEELDGPVSSLPTKGKIDYQNLTLADIKARLQLPTLPEEVEKEIKQWCTAEQIEKVVEEFKRSDEGEKLSKNHTLGAFLDKLMLEKQGDLTDIRHAVNASPTKSRASSVRSSSHYAKSTIHAAREQALKAALDTSTGGKPSVRKSLSNATAPSPVARKINRSRAISLKNSPRRQSGVSTVLPSAETTPTEAAVLQQGLDGNRASNTSVDVDSPRPSSSKKTKRKRSIGEQPYTPEKKHKKSAAPSSLKKPGGAPIQTPGRSVRFMSEDSDDMSSDSSIAIRGSKPKKVGSKRTPKSAAKASSKPKTKLAGISANGKSKASPSKRTATNRSSLLPVRDTPAKPAKKSSLIPTKLIKITEKDSKATAAGKAVRNSFVKKPVEKGGAEEAAETRSTRSGARSRK</sequence>